<accession>A0A197JHV5</accession>
<reference evidence="1 2" key="1">
    <citation type="submission" date="2016-05" db="EMBL/GenBank/DDBJ databases">
        <title>Genome sequencing reveals origins of a unique bacterial endosymbiosis in the earliest lineages of terrestrial Fungi.</title>
        <authorList>
            <consortium name="DOE Joint Genome Institute"/>
            <person name="Uehling J."/>
            <person name="Gryganskyi A."/>
            <person name="Hameed K."/>
            <person name="Tschaplinski T."/>
            <person name="Misztal P."/>
            <person name="Wu S."/>
            <person name="Desiro A."/>
            <person name="Vande Pol N."/>
            <person name="Du Z.-Y."/>
            <person name="Zienkiewicz A."/>
            <person name="Zienkiewicz K."/>
            <person name="Morin E."/>
            <person name="Tisserant E."/>
            <person name="Splivallo R."/>
            <person name="Hainaut M."/>
            <person name="Henrissat B."/>
            <person name="Ohm R."/>
            <person name="Kuo A."/>
            <person name="Yan J."/>
            <person name="Lipzen A."/>
            <person name="Nolan M."/>
            <person name="Labutti K."/>
            <person name="Barry K."/>
            <person name="Goldstein A."/>
            <person name="Labbe J."/>
            <person name="Schadt C."/>
            <person name="Tuskan G."/>
            <person name="Grigoriev I."/>
            <person name="Martin F."/>
            <person name="Vilgalys R."/>
            <person name="Bonito G."/>
        </authorList>
    </citation>
    <scope>NUCLEOTIDE SEQUENCE [LARGE SCALE GENOMIC DNA]</scope>
    <source>
        <strain evidence="1 2">AG-77</strain>
    </source>
</reference>
<dbReference type="OrthoDB" id="2429961at2759"/>
<keyword evidence="2" id="KW-1185">Reference proteome</keyword>
<evidence type="ECO:0000313" key="2">
    <source>
        <dbReference type="Proteomes" id="UP000078512"/>
    </source>
</evidence>
<proteinExistence type="predicted"/>
<evidence type="ECO:0000313" key="1">
    <source>
        <dbReference type="EMBL" id="OAQ24573.1"/>
    </source>
</evidence>
<dbReference type="Proteomes" id="UP000078512">
    <property type="component" value="Unassembled WGS sequence"/>
</dbReference>
<dbReference type="STRING" id="1314771.A0A197JHV5"/>
<gene>
    <name evidence="1" type="ORF">K457DRAFT_23920</name>
</gene>
<dbReference type="AlphaFoldDB" id="A0A197JHV5"/>
<dbReference type="EMBL" id="KV442091">
    <property type="protein sequence ID" value="OAQ24573.1"/>
    <property type="molecule type" value="Genomic_DNA"/>
</dbReference>
<sequence length="265" mass="30666">MTKSNEVIINEVLKRYSGNLADFGRQSCSRRESRQGFAKFSKMFCDTLVMWGLYNTLSEETRGRAIGKYMAELRELCSRHSLPCDSIKMVTSGTNIGEGYFSEDMTQAFAEEFSGQSLHMGYIAIKISLQQCRAKRAVLALSPMLETLRNKHMVLHDIDMTRDCRYVTEHRLVEQHLLRNGINTVIKDRRRVGDHCTSWMGSSDDTKNIRYKVYNKFVQILESAEVRKSLGSRMEGLVADDDERFMARLLHHKDHEMSRLELTLY</sequence>
<protein>
    <submittedName>
        <fullName evidence="1">Uncharacterized protein</fullName>
    </submittedName>
</protein>
<feature type="non-terminal residue" evidence="1">
    <location>
        <position position="265"/>
    </location>
</feature>
<organism evidence="1 2">
    <name type="scientific">Linnemannia elongata AG-77</name>
    <dbReference type="NCBI Taxonomy" id="1314771"/>
    <lineage>
        <taxon>Eukaryota</taxon>
        <taxon>Fungi</taxon>
        <taxon>Fungi incertae sedis</taxon>
        <taxon>Mucoromycota</taxon>
        <taxon>Mortierellomycotina</taxon>
        <taxon>Mortierellomycetes</taxon>
        <taxon>Mortierellales</taxon>
        <taxon>Mortierellaceae</taxon>
        <taxon>Linnemannia</taxon>
    </lineage>
</organism>
<name>A0A197JHV5_9FUNG</name>